<dbReference type="AlphaFoldDB" id="A0A4R2F5Q9"/>
<feature type="signal peptide" evidence="9">
    <location>
        <begin position="1"/>
        <end position="22"/>
    </location>
</feature>
<evidence type="ECO:0000313" key="12">
    <source>
        <dbReference type="Proteomes" id="UP000294832"/>
    </source>
</evidence>
<evidence type="ECO:0000256" key="6">
    <source>
        <dbReference type="ARBA" id="ARBA00022764"/>
    </source>
</evidence>
<evidence type="ECO:0000313" key="11">
    <source>
        <dbReference type="EMBL" id="TCN81403.1"/>
    </source>
</evidence>
<dbReference type="RefSeq" id="WP_133039834.1">
    <property type="nucleotide sequence ID" value="NZ_BMXW01000004.1"/>
</dbReference>
<evidence type="ECO:0000256" key="2">
    <source>
        <dbReference type="ARBA" id="ARBA00004418"/>
    </source>
</evidence>
<evidence type="ECO:0000259" key="10">
    <source>
        <dbReference type="Pfam" id="PF14537"/>
    </source>
</evidence>
<comment type="caution">
    <text evidence="11">The sequence shown here is derived from an EMBL/GenBank/DDBJ whole genome shotgun (WGS) entry which is preliminary data.</text>
</comment>
<protein>
    <submittedName>
        <fullName evidence="11">Cytochrome c3-like protein</fullName>
    </submittedName>
</protein>
<dbReference type="Pfam" id="PF14537">
    <property type="entry name" value="Cytochrom_c3_2"/>
    <property type="match status" value="1"/>
</dbReference>
<dbReference type="Gene3D" id="1.10.1130.10">
    <property type="entry name" value="Flavocytochrome C3, Chain A"/>
    <property type="match status" value="1"/>
</dbReference>
<sequence length="110" mass="12173">MCKLILKAALVMTAIVGIQAFAANTMKPHHQAAGLKCNSCHATTPFQAVSTDQCVQCHQLPQKKTDYHGAPDKHDSPHYGPTLDCDNCHHEHEASENYCNNCHDFDFKVP</sequence>
<gene>
    <name evidence="11" type="ORF">EDC91_12457</name>
</gene>
<feature type="domain" description="Tetrahaem cytochrome" evidence="10">
    <location>
        <begin position="29"/>
        <end position="104"/>
    </location>
</feature>
<evidence type="ECO:0000256" key="9">
    <source>
        <dbReference type="SAM" id="SignalP"/>
    </source>
</evidence>
<keyword evidence="12" id="KW-1185">Reference proteome</keyword>
<keyword evidence="7" id="KW-0249">Electron transport</keyword>
<keyword evidence="6" id="KW-0574">Periplasm</keyword>
<dbReference type="Proteomes" id="UP000294832">
    <property type="component" value="Unassembled WGS sequence"/>
</dbReference>
<keyword evidence="8" id="KW-0408">Iron</keyword>
<keyword evidence="5" id="KW-0479">Metal-binding</keyword>
<dbReference type="GO" id="GO:0042597">
    <property type="term" value="C:periplasmic space"/>
    <property type="evidence" value="ECO:0007669"/>
    <property type="project" value="UniProtKB-SubCell"/>
</dbReference>
<reference evidence="11 12" key="1">
    <citation type="submission" date="2019-03" db="EMBL/GenBank/DDBJ databases">
        <title>Freshwater and sediment microbial communities from various areas in North America, analyzing microbe dynamics in response to fracking.</title>
        <authorList>
            <person name="Lamendella R."/>
        </authorList>
    </citation>
    <scope>NUCLEOTIDE SEQUENCE [LARGE SCALE GENOMIC DNA]</scope>
    <source>
        <strain evidence="11 12">74A</strain>
    </source>
</reference>
<dbReference type="SUPFAM" id="SSF48695">
    <property type="entry name" value="Multiheme cytochromes"/>
    <property type="match status" value="1"/>
</dbReference>
<dbReference type="GO" id="GO:0046872">
    <property type="term" value="F:metal ion binding"/>
    <property type="evidence" value="ECO:0007669"/>
    <property type="project" value="UniProtKB-KW"/>
</dbReference>
<dbReference type="InterPro" id="IPR012286">
    <property type="entry name" value="Tetrahaem_cytochrome"/>
</dbReference>
<keyword evidence="3" id="KW-0813">Transport</keyword>
<dbReference type="OrthoDB" id="5815742at2"/>
<evidence type="ECO:0000256" key="3">
    <source>
        <dbReference type="ARBA" id="ARBA00022448"/>
    </source>
</evidence>
<evidence type="ECO:0000256" key="1">
    <source>
        <dbReference type="ARBA" id="ARBA00001926"/>
    </source>
</evidence>
<name>A0A4R2F5Q9_9GAMM</name>
<evidence type="ECO:0000256" key="5">
    <source>
        <dbReference type="ARBA" id="ARBA00022723"/>
    </source>
</evidence>
<accession>A0A4R2F5Q9</accession>
<comment type="cofactor">
    <cofactor evidence="1">
        <name>heme c</name>
        <dbReference type="ChEBI" id="CHEBI:61717"/>
    </cofactor>
</comment>
<proteinExistence type="predicted"/>
<evidence type="ECO:0000256" key="4">
    <source>
        <dbReference type="ARBA" id="ARBA00022617"/>
    </source>
</evidence>
<evidence type="ECO:0000256" key="7">
    <source>
        <dbReference type="ARBA" id="ARBA00022982"/>
    </source>
</evidence>
<organism evidence="11 12">
    <name type="scientific">Shewanella fodinae</name>
    <dbReference type="NCBI Taxonomy" id="552357"/>
    <lineage>
        <taxon>Bacteria</taxon>
        <taxon>Pseudomonadati</taxon>
        <taxon>Pseudomonadota</taxon>
        <taxon>Gammaproteobacteria</taxon>
        <taxon>Alteromonadales</taxon>
        <taxon>Shewanellaceae</taxon>
        <taxon>Shewanella</taxon>
    </lineage>
</organism>
<comment type="subcellular location">
    <subcellularLocation>
        <location evidence="2">Periplasm</location>
    </subcellularLocation>
</comment>
<keyword evidence="4" id="KW-0349">Heme</keyword>
<dbReference type="EMBL" id="SLWF01000024">
    <property type="protein sequence ID" value="TCN81403.1"/>
    <property type="molecule type" value="Genomic_DNA"/>
</dbReference>
<dbReference type="InterPro" id="IPR036280">
    <property type="entry name" value="Multihaem_cyt_sf"/>
</dbReference>
<feature type="chain" id="PRO_5020811587" evidence="9">
    <location>
        <begin position="23"/>
        <end position="110"/>
    </location>
</feature>
<keyword evidence="9" id="KW-0732">Signal</keyword>
<evidence type="ECO:0000256" key="8">
    <source>
        <dbReference type="ARBA" id="ARBA00023004"/>
    </source>
</evidence>